<feature type="domain" description="PPE" evidence="3">
    <location>
        <begin position="45"/>
        <end position="135"/>
    </location>
</feature>
<evidence type="ECO:0000313" key="4">
    <source>
        <dbReference type="EMBL" id="TKG73293.1"/>
    </source>
</evidence>
<evidence type="ECO:0000313" key="5">
    <source>
        <dbReference type="Proteomes" id="UP000309992"/>
    </source>
</evidence>
<evidence type="ECO:0000256" key="2">
    <source>
        <dbReference type="SAM" id="MobiDB-lite"/>
    </source>
</evidence>
<feature type="compositionally biased region" description="Gly residues" evidence="2">
    <location>
        <begin position="285"/>
        <end position="306"/>
    </location>
</feature>
<feature type="compositionally biased region" description="Basic and acidic residues" evidence="2">
    <location>
        <begin position="209"/>
        <end position="219"/>
    </location>
</feature>
<gene>
    <name evidence="4" type="ORF">FCN18_01520</name>
</gene>
<feature type="region of interest" description="Disordered" evidence="2">
    <location>
        <begin position="419"/>
        <end position="465"/>
    </location>
</feature>
<comment type="caution">
    <text evidence="4">The sequence shown here is derived from an EMBL/GenBank/DDBJ whole genome shotgun (WGS) entry which is preliminary data.</text>
</comment>
<evidence type="ECO:0000256" key="1">
    <source>
        <dbReference type="ARBA" id="ARBA00010652"/>
    </source>
</evidence>
<reference evidence="4 5" key="1">
    <citation type="journal article" date="2015" name="Antonie Van Leeuwenhoek">
        <title>Prauserella endophytica sp. nov., an endophytic actinobacterium isolated from Tamarix taklamakanensis.</title>
        <authorList>
            <person name="Liu J.M."/>
            <person name="Habden X."/>
            <person name="Guo L."/>
            <person name="Tuo L."/>
            <person name="Jiang Z.K."/>
            <person name="Liu S.W."/>
            <person name="Liu X.F."/>
            <person name="Chen L."/>
            <person name="Li R.F."/>
            <person name="Zhang Y.Q."/>
            <person name="Sun C.H."/>
        </authorList>
    </citation>
    <scope>NUCLEOTIDE SEQUENCE [LARGE SCALE GENOMIC DNA]</scope>
    <source>
        <strain evidence="4 5">CGMCC 4.7182</strain>
    </source>
</reference>
<organism evidence="4 5">
    <name type="scientific">Prauserella endophytica</name>
    <dbReference type="NCBI Taxonomy" id="1592324"/>
    <lineage>
        <taxon>Bacteria</taxon>
        <taxon>Bacillati</taxon>
        <taxon>Actinomycetota</taxon>
        <taxon>Actinomycetes</taxon>
        <taxon>Pseudonocardiales</taxon>
        <taxon>Pseudonocardiaceae</taxon>
        <taxon>Prauserella</taxon>
        <taxon>Prauserella coralliicola group</taxon>
    </lineage>
</organism>
<name>A0ABY2SC86_9PSEU</name>
<evidence type="ECO:0000259" key="3">
    <source>
        <dbReference type="Pfam" id="PF00823"/>
    </source>
</evidence>
<dbReference type="Proteomes" id="UP000309992">
    <property type="component" value="Unassembled WGS sequence"/>
</dbReference>
<dbReference type="EMBL" id="SWMS01000001">
    <property type="protein sequence ID" value="TKG73293.1"/>
    <property type="molecule type" value="Genomic_DNA"/>
</dbReference>
<feature type="compositionally biased region" description="Low complexity" evidence="2">
    <location>
        <begin position="317"/>
        <end position="340"/>
    </location>
</feature>
<dbReference type="InterPro" id="IPR038332">
    <property type="entry name" value="PPE_sf"/>
</dbReference>
<feature type="region of interest" description="Disordered" evidence="2">
    <location>
        <begin position="188"/>
        <end position="249"/>
    </location>
</feature>
<protein>
    <submittedName>
        <fullName evidence="4">PPE domain-containing protein</fullName>
    </submittedName>
</protein>
<accession>A0ABY2SC86</accession>
<feature type="region of interest" description="Disordered" evidence="2">
    <location>
        <begin position="371"/>
        <end position="398"/>
    </location>
</feature>
<feature type="compositionally biased region" description="Gly residues" evidence="2">
    <location>
        <begin position="419"/>
        <end position="432"/>
    </location>
</feature>
<feature type="compositionally biased region" description="Low complexity" evidence="2">
    <location>
        <begin position="194"/>
        <end position="204"/>
    </location>
</feature>
<comment type="similarity">
    <text evidence="1">Belongs to the mycobacterial PPE family.</text>
</comment>
<feature type="region of interest" description="Disordered" evidence="2">
    <location>
        <begin position="285"/>
        <end position="349"/>
    </location>
</feature>
<dbReference type="Pfam" id="PF00823">
    <property type="entry name" value="PPE"/>
    <property type="match status" value="1"/>
</dbReference>
<dbReference type="SUPFAM" id="SSF140459">
    <property type="entry name" value="PE/PPE dimer-like"/>
    <property type="match status" value="1"/>
</dbReference>
<dbReference type="RefSeq" id="WP_137092886.1">
    <property type="nucleotide sequence ID" value="NZ_SWMS01000001.1"/>
</dbReference>
<dbReference type="Gene3D" id="1.20.1260.20">
    <property type="entry name" value="PPE superfamily"/>
    <property type="match status" value="1"/>
</dbReference>
<feature type="compositionally biased region" description="Gly residues" evidence="2">
    <location>
        <begin position="220"/>
        <end position="249"/>
    </location>
</feature>
<feature type="compositionally biased region" description="Gly residues" evidence="2">
    <location>
        <begin position="387"/>
        <end position="398"/>
    </location>
</feature>
<sequence>MVLFLVPIVAGAATYGAATQNEAGSYSGGDGSRTIDAYQIWEQVTTGPGAGSINEGQISANTLQRVYQDRVTQIDELNRVMDQAWQGEGADAARSGAHPLKEWMQDSGDKLQESDRALGEQSAAFETVYSRVQPIPKEPPESGFLNDITPWETDTDRAINDYNTKAQANVDAFNEYFKASSANGERLPTYSALDGEVGDVNVDENGGGDDERKPGDGTDKPGGSGDGDGTGGGGSGGGGDYSGGGIPGGIGGPGGGGSYGGGGSGGGGSYGSGGGGTGIPGIGGPGGYGSGSGGPGSGSGGYGSGGYNVPEWDDTTSSSGYSSPKVPSADFSTSGYTPSGFGPGGGGGSGSGSYSGGGVGGIGGFGPGAAAGGAGAPGSGSTTGSAPGAGSGAGRMGGAAMGAAAAAGAAGRGGMGGMPMGAMGGAGRGGQGSDDEEHQSKFLVEEDGNSLFGTDELTAPPVIGE</sequence>
<keyword evidence="5" id="KW-1185">Reference proteome</keyword>
<dbReference type="InterPro" id="IPR000030">
    <property type="entry name" value="PPE_dom"/>
</dbReference>
<proteinExistence type="inferred from homology"/>